<dbReference type="SMART" id="SM00530">
    <property type="entry name" value="HTH_XRE"/>
    <property type="match status" value="1"/>
</dbReference>
<dbReference type="STRING" id="755172.HMPREF1863_00671"/>
<name>A0A134AHP3_9FIRM</name>
<dbReference type="Proteomes" id="UP000070442">
    <property type="component" value="Unassembled WGS sequence"/>
</dbReference>
<comment type="caution">
    <text evidence="3">The sequence shown here is derived from an EMBL/GenBank/DDBJ whole genome shotgun (WGS) entry which is preliminary data.</text>
</comment>
<protein>
    <submittedName>
        <fullName evidence="3">DNA-binding helix-turn-helix protein</fullName>
    </submittedName>
</protein>
<proteinExistence type="predicted"/>
<dbReference type="InterPro" id="IPR010982">
    <property type="entry name" value="Lambda_DNA-bd_dom_sf"/>
</dbReference>
<dbReference type="GO" id="GO:0003677">
    <property type="term" value="F:DNA binding"/>
    <property type="evidence" value="ECO:0007669"/>
    <property type="project" value="UniProtKB-KW"/>
</dbReference>
<dbReference type="SUPFAM" id="SSF47413">
    <property type="entry name" value="lambda repressor-like DNA-binding domains"/>
    <property type="match status" value="1"/>
</dbReference>
<dbReference type="PATRIC" id="fig|755172.3.peg.644"/>
<keyword evidence="1 3" id="KW-0238">DNA-binding</keyword>
<feature type="domain" description="HTH cro/C1-type" evidence="2">
    <location>
        <begin position="41"/>
        <end position="95"/>
    </location>
</feature>
<dbReference type="CDD" id="cd00093">
    <property type="entry name" value="HTH_XRE"/>
    <property type="match status" value="1"/>
</dbReference>
<sequence length="105" mass="12204">MTKSQEKLNKLLTNIRSKPIMQSKQQCVARREKNMTLGESLKSLRTQKKVSLEQVAEDLGLTRQAIYNYEADMRVPRDEIKIKLANYYGVSIEELFFKDKATKCC</sequence>
<evidence type="ECO:0000256" key="1">
    <source>
        <dbReference type="ARBA" id="ARBA00023125"/>
    </source>
</evidence>
<evidence type="ECO:0000259" key="2">
    <source>
        <dbReference type="PROSITE" id="PS50943"/>
    </source>
</evidence>
<dbReference type="PANTHER" id="PTHR46558">
    <property type="entry name" value="TRACRIPTIONAL REGULATORY PROTEIN-RELATED-RELATED"/>
    <property type="match status" value="1"/>
</dbReference>
<evidence type="ECO:0000313" key="4">
    <source>
        <dbReference type="Proteomes" id="UP000070442"/>
    </source>
</evidence>
<gene>
    <name evidence="3" type="ORF">HMPREF1863_00671</name>
</gene>
<dbReference type="EMBL" id="LSDG01000022">
    <property type="protein sequence ID" value="KXB67199.1"/>
    <property type="molecule type" value="Genomic_DNA"/>
</dbReference>
<dbReference type="PANTHER" id="PTHR46558:SF11">
    <property type="entry name" value="HTH-TYPE TRANSCRIPTIONAL REGULATOR XRE"/>
    <property type="match status" value="1"/>
</dbReference>
<dbReference type="InterPro" id="IPR001387">
    <property type="entry name" value="Cro/C1-type_HTH"/>
</dbReference>
<accession>A0A134AHP3</accession>
<dbReference type="Pfam" id="PF01381">
    <property type="entry name" value="HTH_3"/>
    <property type="match status" value="1"/>
</dbReference>
<dbReference type="Gene3D" id="1.10.260.40">
    <property type="entry name" value="lambda repressor-like DNA-binding domains"/>
    <property type="match status" value="1"/>
</dbReference>
<dbReference type="PROSITE" id="PS50943">
    <property type="entry name" value="HTH_CROC1"/>
    <property type="match status" value="1"/>
</dbReference>
<evidence type="ECO:0000313" key="3">
    <source>
        <dbReference type="EMBL" id="KXB67199.1"/>
    </source>
</evidence>
<keyword evidence="4" id="KW-1185">Reference proteome</keyword>
<dbReference type="AlphaFoldDB" id="A0A134AHP3"/>
<organism evidence="3 4">
    <name type="scientific">Aedoeadaptatus coxii</name>
    <dbReference type="NCBI Taxonomy" id="755172"/>
    <lineage>
        <taxon>Bacteria</taxon>
        <taxon>Bacillati</taxon>
        <taxon>Bacillota</taxon>
        <taxon>Tissierellia</taxon>
        <taxon>Tissierellales</taxon>
        <taxon>Peptoniphilaceae</taxon>
        <taxon>Aedoeadaptatus</taxon>
    </lineage>
</organism>
<reference evidence="4" key="1">
    <citation type="submission" date="2016-01" db="EMBL/GenBank/DDBJ databases">
        <authorList>
            <person name="Mitreva M."/>
            <person name="Pepin K.H."/>
            <person name="Mihindukulasuriya K.A."/>
            <person name="Fulton R."/>
            <person name="Fronick C."/>
            <person name="O'Laughlin M."/>
            <person name="Miner T."/>
            <person name="Herter B."/>
            <person name="Rosa B.A."/>
            <person name="Cordes M."/>
            <person name="Tomlinson C."/>
            <person name="Wollam A."/>
            <person name="Palsikar V.B."/>
            <person name="Mardis E.R."/>
            <person name="Wilson R.K."/>
        </authorList>
    </citation>
    <scope>NUCLEOTIDE SEQUENCE [LARGE SCALE GENOMIC DNA]</scope>
    <source>
        <strain evidence="4">DNF00729</strain>
    </source>
</reference>